<name>A0A931CHX0_9MICC</name>
<dbReference type="Proteomes" id="UP000655366">
    <property type="component" value="Unassembled WGS sequence"/>
</dbReference>
<proteinExistence type="predicted"/>
<dbReference type="SUPFAM" id="SSF50985">
    <property type="entry name" value="RCC1/BLIP-II"/>
    <property type="match status" value="1"/>
</dbReference>
<evidence type="ECO:0000256" key="2">
    <source>
        <dbReference type="SAM" id="Phobius"/>
    </source>
</evidence>
<dbReference type="Pfam" id="PF25390">
    <property type="entry name" value="WD40_RLD"/>
    <property type="match status" value="1"/>
</dbReference>
<dbReference type="RefSeq" id="WP_196395603.1">
    <property type="nucleotide sequence ID" value="NZ_JADNYM010000005.1"/>
</dbReference>
<comment type="caution">
    <text evidence="4">The sequence shown here is derived from an EMBL/GenBank/DDBJ whole genome shotgun (WGS) entry which is preliminary data.</text>
</comment>
<dbReference type="PANTHER" id="PTHR22870">
    <property type="entry name" value="REGULATOR OF CHROMOSOME CONDENSATION"/>
    <property type="match status" value="1"/>
</dbReference>
<dbReference type="InterPro" id="IPR009091">
    <property type="entry name" value="RCC1/BLIP-II"/>
</dbReference>
<organism evidence="4 5">
    <name type="scientific">Arthrobacter terrae</name>
    <dbReference type="NCBI Taxonomy" id="2935737"/>
    <lineage>
        <taxon>Bacteria</taxon>
        <taxon>Bacillati</taxon>
        <taxon>Actinomycetota</taxon>
        <taxon>Actinomycetes</taxon>
        <taxon>Micrococcales</taxon>
        <taxon>Micrococcaceae</taxon>
        <taxon>Arthrobacter</taxon>
    </lineage>
</organism>
<keyword evidence="1" id="KW-0677">Repeat</keyword>
<reference evidence="4 5" key="1">
    <citation type="submission" date="2020-11" db="EMBL/GenBank/DDBJ databases">
        <title>Arthrobacter antarcticus sp. nov., isolated from Antarctic Soil.</title>
        <authorList>
            <person name="Li J."/>
        </authorList>
    </citation>
    <scope>NUCLEOTIDE SEQUENCE [LARGE SCALE GENOMIC DNA]</scope>
    <source>
        <strain evidence="4 5">Z1-20</strain>
    </source>
</reference>
<protein>
    <recommendedName>
        <fullName evidence="3">RCC1-like domain-containing protein</fullName>
    </recommendedName>
</protein>
<evidence type="ECO:0000313" key="5">
    <source>
        <dbReference type="Proteomes" id="UP000655366"/>
    </source>
</evidence>
<dbReference type="PROSITE" id="PS50012">
    <property type="entry name" value="RCC1_3"/>
    <property type="match status" value="7"/>
</dbReference>
<dbReference type="InterPro" id="IPR058923">
    <property type="entry name" value="RCC1-like_dom"/>
</dbReference>
<keyword evidence="2" id="KW-0472">Membrane</keyword>
<evidence type="ECO:0000313" key="4">
    <source>
        <dbReference type="EMBL" id="MBG0738648.1"/>
    </source>
</evidence>
<accession>A0A931CHX0</accession>
<keyword evidence="2" id="KW-0812">Transmembrane</keyword>
<feature type="domain" description="RCC1-like" evidence="3">
    <location>
        <begin position="158"/>
        <end position="513"/>
    </location>
</feature>
<keyword evidence="2" id="KW-1133">Transmembrane helix</keyword>
<evidence type="ECO:0000259" key="3">
    <source>
        <dbReference type="Pfam" id="PF25390"/>
    </source>
</evidence>
<dbReference type="Gene3D" id="2.130.10.30">
    <property type="entry name" value="Regulator of chromosome condensation 1/beta-lactamase-inhibitor protein II"/>
    <property type="match status" value="2"/>
</dbReference>
<gene>
    <name evidence="4" type="ORF">IV500_04335</name>
</gene>
<dbReference type="InterPro" id="IPR000408">
    <property type="entry name" value="Reg_chr_condens"/>
</dbReference>
<dbReference type="EMBL" id="JADNYM010000005">
    <property type="protein sequence ID" value="MBG0738648.1"/>
    <property type="molecule type" value="Genomic_DNA"/>
</dbReference>
<keyword evidence="5" id="KW-1185">Reference proteome</keyword>
<dbReference type="AlphaFoldDB" id="A0A931CHX0"/>
<feature type="transmembrane region" description="Helical" evidence="2">
    <location>
        <begin position="21"/>
        <end position="44"/>
    </location>
</feature>
<dbReference type="PANTHER" id="PTHR22870:SF408">
    <property type="entry name" value="OS09G0560450 PROTEIN"/>
    <property type="match status" value="1"/>
</dbReference>
<evidence type="ECO:0000256" key="1">
    <source>
        <dbReference type="ARBA" id="ARBA00022737"/>
    </source>
</evidence>
<sequence>MQRLQTARALANERGAFDLPSIIVGVVVVGILTAGVLAAIFGVIPFAQDHGARQDLGAVRTAEGVSKAKESHYQPSTGLQTSGYLHPSPVVAVGADTAGSCYVAIAVAGSGNLFYDTNATGSPQPYTTGTDTGCITLAAQRALVAAIGGNPKASPPLVGWGYDGNGQLGDGTFTDHWNSPVSVTAFTGMAVTKVAAGNGQTCAVADGDTWCWGNNYAGELGIGENTSARNTPVKIPALEGKTITALTSGAGQTCAAAEGDTWCWGNNYASQIGDGTTITRNSPVKVAGLTGTTITALAAGGSHTCAATDEGIWCWGQNSFGQLGNGNSTDQSTPVKVTGETGLTGRNVTALTAGTFHTCAIADGTAWCWGNDGKGELGDGTTNNRSRPVKVAGLAGKTITTIASGYGHTCAAADDGVWCWGENSSGQLGDGTTANQSTPVKVTGLNGKKITSLATGYAHTCALSDGETWCWGFNGFGQLGDGTTTNRSQPVKAAGMAGKSVTALSAGYYLTMAMVK</sequence>
<dbReference type="InterPro" id="IPR051210">
    <property type="entry name" value="Ub_ligase/GEF_domain"/>
</dbReference>